<keyword evidence="2" id="KW-1185">Reference proteome</keyword>
<name>A0A074RMJ2_9AGAM</name>
<proteinExistence type="predicted"/>
<comment type="caution">
    <text evidence="1">The sequence shown here is derived from an EMBL/GenBank/DDBJ whole genome shotgun (WGS) entry which is preliminary data.</text>
</comment>
<evidence type="ECO:0000313" key="2">
    <source>
        <dbReference type="Proteomes" id="UP000027456"/>
    </source>
</evidence>
<accession>A0A074RMJ2</accession>
<dbReference type="HOGENOM" id="CLU_2185437_0_0_1"/>
<gene>
    <name evidence="1" type="ORF">V565_128930</name>
</gene>
<sequence>MHSVLSGKNVKRYYIVCGVQDDFTRAPVNNMPTHIYPRISKKDSPRFLIRSYSLLQLDIHHPFIAVEPEFTPALELVRRCPPVNIGSLRFDCGSGRCGSTGSGRAVYYQ</sequence>
<reference evidence="1 2" key="1">
    <citation type="submission" date="2013-12" db="EMBL/GenBank/DDBJ databases">
        <authorList>
            <person name="Cubeta M."/>
            <person name="Pakala S."/>
            <person name="Fedorova N."/>
            <person name="Thomas E."/>
            <person name="Dean R."/>
            <person name="Jabaji S."/>
            <person name="Neate S."/>
            <person name="Toda T."/>
            <person name="Tavantzis S."/>
            <person name="Vilgalys R."/>
            <person name="Bharathan N."/>
            <person name="Pakala S."/>
            <person name="Losada L.S."/>
            <person name="Zafar N."/>
            <person name="Nierman W."/>
        </authorList>
    </citation>
    <scope>NUCLEOTIDE SEQUENCE [LARGE SCALE GENOMIC DNA]</scope>
    <source>
        <strain evidence="1 2">123E</strain>
    </source>
</reference>
<protein>
    <submittedName>
        <fullName evidence="1">Uncharacterized protein</fullName>
    </submittedName>
</protein>
<organism evidence="1 2">
    <name type="scientific">Rhizoctonia solani 123E</name>
    <dbReference type="NCBI Taxonomy" id="1423351"/>
    <lineage>
        <taxon>Eukaryota</taxon>
        <taxon>Fungi</taxon>
        <taxon>Dikarya</taxon>
        <taxon>Basidiomycota</taxon>
        <taxon>Agaricomycotina</taxon>
        <taxon>Agaricomycetes</taxon>
        <taxon>Cantharellales</taxon>
        <taxon>Ceratobasidiaceae</taxon>
        <taxon>Rhizoctonia</taxon>
    </lineage>
</organism>
<dbReference type="Proteomes" id="UP000027456">
    <property type="component" value="Unassembled WGS sequence"/>
</dbReference>
<evidence type="ECO:0000313" key="1">
    <source>
        <dbReference type="EMBL" id="KEP48271.1"/>
    </source>
</evidence>
<dbReference type="EMBL" id="AZST01000542">
    <property type="protein sequence ID" value="KEP48271.1"/>
    <property type="molecule type" value="Genomic_DNA"/>
</dbReference>
<dbReference type="AlphaFoldDB" id="A0A074RMJ2"/>